<keyword evidence="12" id="KW-0934">Plastid</keyword>
<keyword evidence="3" id="KW-0547">Nucleotide-binding</keyword>
<dbReference type="SUPFAM" id="SSF52540">
    <property type="entry name" value="P-loop containing nucleoside triphosphate hydrolases"/>
    <property type="match status" value="1"/>
</dbReference>
<dbReference type="GeneID" id="27983273"/>
<dbReference type="Gene3D" id="1.10.860.10">
    <property type="entry name" value="DNAb Helicase, Chain A"/>
    <property type="match status" value="1"/>
</dbReference>
<feature type="domain" description="SF4 helicase" evidence="11">
    <location>
        <begin position="552"/>
        <end position="609"/>
    </location>
</feature>
<dbReference type="InterPro" id="IPR007693">
    <property type="entry name" value="DNA_helicase_DnaB-like_N"/>
</dbReference>
<keyword evidence="5 12" id="KW-0347">Helicase</keyword>
<dbReference type="GO" id="GO:0003677">
    <property type="term" value="F:DNA binding"/>
    <property type="evidence" value="ECO:0007669"/>
    <property type="project" value="UniProtKB-KW"/>
</dbReference>
<gene>
    <name evidence="12" type="primary">dnaB</name>
</gene>
<evidence type="ECO:0000259" key="11">
    <source>
        <dbReference type="PROSITE" id="PS51199"/>
    </source>
</evidence>
<evidence type="ECO:0000256" key="1">
    <source>
        <dbReference type="ARBA" id="ARBA00008428"/>
    </source>
</evidence>
<dbReference type="Pfam" id="PF00772">
    <property type="entry name" value="DnaB"/>
    <property type="match status" value="1"/>
</dbReference>
<keyword evidence="4" id="KW-0378">Hydrolase</keyword>
<evidence type="ECO:0000313" key="12">
    <source>
        <dbReference type="EMBL" id="ANH09697.1"/>
    </source>
</evidence>
<accession>A0A173G0A3</accession>
<keyword evidence="2" id="KW-0235">DNA replication</keyword>
<dbReference type="SUPFAM" id="SSF48024">
    <property type="entry name" value="N-terminal domain of DnaB helicase"/>
    <property type="match status" value="1"/>
</dbReference>
<comment type="catalytic activity">
    <reaction evidence="10">
        <text>ATP + H2O = ADP + phosphate + H(+)</text>
        <dbReference type="Rhea" id="RHEA:13065"/>
        <dbReference type="ChEBI" id="CHEBI:15377"/>
        <dbReference type="ChEBI" id="CHEBI:15378"/>
        <dbReference type="ChEBI" id="CHEBI:30616"/>
        <dbReference type="ChEBI" id="CHEBI:43474"/>
        <dbReference type="ChEBI" id="CHEBI:456216"/>
        <dbReference type="EC" id="5.6.2.3"/>
    </reaction>
</comment>
<comment type="similarity">
    <text evidence="1">Belongs to the helicase family. DnaB subfamily.</text>
</comment>
<dbReference type="AlphaFoldDB" id="A0A173G0A3"/>
<dbReference type="InterPro" id="IPR027417">
    <property type="entry name" value="P-loop_NTPase"/>
</dbReference>
<dbReference type="Pfam" id="PF03796">
    <property type="entry name" value="DnaB_C"/>
    <property type="match status" value="1"/>
</dbReference>
<dbReference type="EMBL" id="KU053957">
    <property type="protein sequence ID" value="ANH09697.1"/>
    <property type="molecule type" value="Genomic_DNA"/>
</dbReference>
<dbReference type="RefSeq" id="YP_009257614.1">
    <property type="nucleotide sequence ID" value="NC_030338.1"/>
</dbReference>
<keyword evidence="6" id="KW-0067">ATP-binding</keyword>
<geneLocation type="plastid" evidence="12"/>
<evidence type="ECO:0000256" key="5">
    <source>
        <dbReference type="ARBA" id="ARBA00022806"/>
    </source>
</evidence>
<dbReference type="InterPro" id="IPR007694">
    <property type="entry name" value="DNA_helicase_DnaB-like_C"/>
</dbReference>
<dbReference type="InterPro" id="IPR036185">
    <property type="entry name" value="DNA_heli_DnaB-like_N_sf"/>
</dbReference>
<feature type="domain" description="SF4 helicase" evidence="11">
    <location>
        <begin position="192"/>
        <end position="398"/>
    </location>
</feature>
<keyword evidence="8" id="KW-0413">Isomerase</keyword>
<dbReference type="GO" id="GO:0005829">
    <property type="term" value="C:cytosol"/>
    <property type="evidence" value="ECO:0007669"/>
    <property type="project" value="TreeGrafter"/>
</dbReference>
<dbReference type="PROSITE" id="PS51199">
    <property type="entry name" value="SF4_HELICASE"/>
    <property type="match status" value="2"/>
</dbReference>
<evidence type="ECO:0000256" key="4">
    <source>
        <dbReference type="ARBA" id="ARBA00022801"/>
    </source>
</evidence>
<evidence type="ECO:0000256" key="9">
    <source>
        <dbReference type="ARBA" id="ARBA00044969"/>
    </source>
</evidence>
<reference evidence="12" key="1">
    <citation type="submission" date="2015-11" db="EMBL/GenBank/DDBJ databases">
        <authorList>
            <person name="Zhang Y."/>
            <person name="Guo Z."/>
        </authorList>
    </citation>
    <scope>NUCLEOTIDE SEQUENCE</scope>
</reference>
<dbReference type="PANTHER" id="PTHR30153">
    <property type="entry name" value="REPLICATIVE DNA HELICASE DNAB"/>
    <property type="match status" value="1"/>
</dbReference>
<dbReference type="Gene3D" id="3.40.50.300">
    <property type="entry name" value="P-loop containing nucleotide triphosphate hydrolases"/>
    <property type="match status" value="2"/>
</dbReference>
<evidence type="ECO:0000256" key="7">
    <source>
        <dbReference type="ARBA" id="ARBA00023125"/>
    </source>
</evidence>
<evidence type="ECO:0000256" key="3">
    <source>
        <dbReference type="ARBA" id="ARBA00022741"/>
    </source>
</evidence>
<dbReference type="GO" id="GO:0016787">
    <property type="term" value="F:hydrolase activity"/>
    <property type="evidence" value="ECO:0007669"/>
    <property type="project" value="UniProtKB-KW"/>
</dbReference>
<evidence type="ECO:0000256" key="8">
    <source>
        <dbReference type="ARBA" id="ARBA00023235"/>
    </source>
</evidence>
<dbReference type="GO" id="GO:0005524">
    <property type="term" value="F:ATP binding"/>
    <property type="evidence" value="ECO:0007669"/>
    <property type="project" value="UniProtKB-KW"/>
</dbReference>
<keyword evidence="7" id="KW-0238">DNA-binding</keyword>
<protein>
    <recommendedName>
        <fullName evidence="9">DNA 5'-3' helicase</fullName>
        <ecNumber evidence="9">5.6.2.3</ecNumber>
    </recommendedName>
</protein>
<dbReference type="EC" id="5.6.2.3" evidence="9"/>
<organism evidence="12">
    <name type="scientific">Gastroclonium compressum</name>
    <name type="common">Red alga</name>
    <name type="synonym">Coeloseira compressa</name>
    <dbReference type="NCBI Taxonomy" id="1852973"/>
    <lineage>
        <taxon>Eukaryota</taxon>
        <taxon>Rhodophyta</taxon>
        <taxon>Florideophyceae</taxon>
        <taxon>Rhodymeniophycidae</taxon>
        <taxon>Rhodymeniales</taxon>
        <taxon>Champiaceae</taxon>
        <taxon>Coeloseira</taxon>
    </lineage>
</organism>
<dbReference type="InterPro" id="IPR016136">
    <property type="entry name" value="DNA_helicase_N/primase_C"/>
</dbReference>
<name>A0A173G0A3_GASCM</name>
<evidence type="ECO:0000256" key="2">
    <source>
        <dbReference type="ARBA" id="ARBA00022705"/>
    </source>
</evidence>
<dbReference type="GO" id="GO:0043139">
    <property type="term" value="F:5'-3' DNA helicase activity"/>
    <property type="evidence" value="ECO:0007669"/>
    <property type="project" value="UniProtKB-EC"/>
</dbReference>
<proteinExistence type="inferred from homology"/>
<evidence type="ECO:0000256" key="6">
    <source>
        <dbReference type="ARBA" id="ARBA00022840"/>
    </source>
</evidence>
<dbReference type="GO" id="GO:0006260">
    <property type="term" value="P:DNA replication"/>
    <property type="evidence" value="ECO:0007669"/>
    <property type="project" value="UniProtKB-KW"/>
</dbReference>
<evidence type="ECO:0000256" key="10">
    <source>
        <dbReference type="ARBA" id="ARBA00048954"/>
    </source>
</evidence>
<sequence length="609" mass="71575">MNNLYLYPIPPQNYLSEQLLIGIILINPTILPNITPLINRECFFLESHKIIYDNLIELYKLNSLYPIQILEYLSDKENLYQIGGIEKILDLMKQSQIFTIYLNINKYSEQLISSINNQYSKRLLIQYAYNIIQLAYIKQFPSYQIYNKASQYLDYTSQNIPKNSIINFQELISQFLLTLKIQKENTKIISDAKQQYCKFKSGFLKLDQLIQGISQGDLIIIAGRPSMGKTSFAINILYNIIIELNAGISVFSLEMTKQQILIKLIAIITQSNTQKIQQKNLTDVESKYIIKKCKKIIGSNIYLNDTTNISIEYIEYTAKLLYKETQYVEIIMIDYLQLIQVEECSYSNRPQELSYITRKLKLLAQNLFIPIIVLSQLNRGIEHRTNKKPMLSDLRESGCLNISSFLKLTSNTLKELHLKNLYYIKKYFHLQKINCYCQKDKINNYLNFIQKLYIHINYIYPIYIKNKIIPTVEITNKHKIHLKHKWFRISLLLDINTIYQNFNHKSKNNLEHNVLENIYINKIFIKQKNIIYDLHVTNNLFYSYQNICMHNSIEQDADIVMILYKTEINENNTLSDNIVDIIVCKNRNGPIGSLQLAFKAETATFNKIK</sequence>
<dbReference type="PANTHER" id="PTHR30153:SF2">
    <property type="entry name" value="REPLICATIVE DNA HELICASE"/>
    <property type="match status" value="1"/>
</dbReference>
<reference evidence="12" key="2">
    <citation type="submission" date="2016-06" db="EMBL/GenBank/DDBJ databases">
        <title>Genomic and phylogenetic analysis of Gastroclonium compressum supports its reinstatement to Coeloseira (Champiaceae, Rhodophyta).</title>
        <authorList>
            <person name="Kilpatrick Z."/>
            <person name="Hughey J.R."/>
        </authorList>
    </citation>
    <scope>NUCLEOTIDE SEQUENCE</scope>
</reference>